<dbReference type="RefSeq" id="WP_271349139.1">
    <property type="nucleotide sequence ID" value="NZ_JAQJZJ010000009.1"/>
</dbReference>
<gene>
    <name evidence="2" type="ORF">PH586_18035</name>
</gene>
<dbReference type="Proteomes" id="UP001212042">
    <property type="component" value="Unassembled WGS sequence"/>
</dbReference>
<sequence>MASHDNSDISLDDLALEPLAEQVGEEVSKGRAKYQIDTRGGGERRKMQERRADIRFQEERRSNKDRRVGSNPWAPGVDI</sequence>
<reference evidence="2 3" key="1">
    <citation type="submission" date="2023-01" db="EMBL/GenBank/DDBJ databases">
        <title>Pseudomonas SA3-5T sp. nov., isolated from tidal flat sediment.</title>
        <authorList>
            <person name="Kim H.S."/>
            <person name="Kim J.-S."/>
            <person name="Suh M.K."/>
            <person name="Eom M.K."/>
            <person name="Lee J.-S."/>
        </authorList>
    </citation>
    <scope>NUCLEOTIDE SEQUENCE [LARGE SCALE GENOMIC DNA]</scope>
    <source>
        <strain evidence="2 3">SA3-5</strain>
    </source>
</reference>
<feature type="region of interest" description="Disordered" evidence="1">
    <location>
        <begin position="24"/>
        <end position="79"/>
    </location>
</feature>
<name>A0ABT4XJJ1_9PSED</name>
<accession>A0ABT4XJJ1</accession>
<feature type="compositionally biased region" description="Basic and acidic residues" evidence="1">
    <location>
        <begin position="26"/>
        <end position="68"/>
    </location>
</feature>
<organism evidence="2 3">
    <name type="scientific">Pseudomonas aestuarii</name>
    <dbReference type="NCBI Taxonomy" id="3018340"/>
    <lineage>
        <taxon>Bacteria</taxon>
        <taxon>Pseudomonadati</taxon>
        <taxon>Pseudomonadota</taxon>
        <taxon>Gammaproteobacteria</taxon>
        <taxon>Pseudomonadales</taxon>
        <taxon>Pseudomonadaceae</taxon>
        <taxon>Pseudomonas</taxon>
    </lineage>
</organism>
<proteinExistence type="predicted"/>
<evidence type="ECO:0000313" key="3">
    <source>
        <dbReference type="Proteomes" id="UP001212042"/>
    </source>
</evidence>
<keyword evidence="3" id="KW-1185">Reference proteome</keyword>
<evidence type="ECO:0000256" key="1">
    <source>
        <dbReference type="SAM" id="MobiDB-lite"/>
    </source>
</evidence>
<evidence type="ECO:0000313" key="2">
    <source>
        <dbReference type="EMBL" id="MDA7088288.1"/>
    </source>
</evidence>
<comment type="caution">
    <text evidence="2">The sequence shown here is derived from an EMBL/GenBank/DDBJ whole genome shotgun (WGS) entry which is preliminary data.</text>
</comment>
<protein>
    <submittedName>
        <fullName evidence="2">Uncharacterized protein</fullName>
    </submittedName>
</protein>
<dbReference type="EMBL" id="JAQJZJ010000009">
    <property type="protein sequence ID" value="MDA7088288.1"/>
    <property type="molecule type" value="Genomic_DNA"/>
</dbReference>